<organism evidence="2 3">
    <name type="scientific">Prevotella corporis</name>
    <dbReference type="NCBI Taxonomy" id="28128"/>
    <lineage>
        <taxon>Bacteria</taxon>
        <taxon>Pseudomonadati</taxon>
        <taxon>Bacteroidota</taxon>
        <taxon>Bacteroidia</taxon>
        <taxon>Bacteroidales</taxon>
        <taxon>Prevotellaceae</taxon>
        <taxon>Prevotella</taxon>
    </lineage>
</organism>
<protein>
    <submittedName>
        <fullName evidence="2">DNA-binding helix-turn-helix protein</fullName>
    </submittedName>
</protein>
<dbReference type="GO" id="GO:0003677">
    <property type="term" value="F:DNA binding"/>
    <property type="evidence" value="ECO:0007669"/>
    <property type="project" value="UniProtKB-KW"/>
</dbReference>
<gene>
    <name evidence="2" type="ORF">HMPREF3226_01472</name>
</gene>
<evidence type="ECO:0000313" key="3">
    <source>
        <dbReference type="Proteomes" id="UP000070533"/>
    </source>
</evidence>
<proteinExistence type="predicted"/>
<dbReference type="PATRIC" id="fig|28128.5.peg.1507"/>
<dbReference type="OrthoDB" id="1034290at2"/>
<feature type="domain" description="HTH cro/C1-type" evidence="1">
    <location>
        <begin position="5"/>
        <end position="60"/>
    </location>
</feature>
<comment type="caution">
    <text evidence="2">The sequence shown here is derived from an EMBL/GenBank/DDBJ whole genome shotgun (WGS) entry which is preliminary data.</text>
</comment>
<dbReference type="Gene3D" id="1.10.260.40">
    <property type="entry name" value="lambda repressor-like DNA-binding domains"/>
    <property type="match status" value="1"/>
</dbReference>
<dbReference type="EMBL" id="LRQG01000108">
    <property type="protein sequence ID" value="KXA38618.1"/>
    <property type="molecule type" value="Genomic_DNA"/>
</dbReference>
<dbReference type="InterPro" id="IPR001387">
    <property type="entry name" value="Cro/C1-type_HTH"/>
</dbReference>
<keyword evidence="3" id="KW-1185">Reference proteome</keyword>
<accession>A0A133Q6W3</accession>
<sequence>MKDRIKQLMDDHHMSQQTFADFIGISTASLSSIFNGRTKPTLNTVDAIRSKFTTISLEWLLYGSGPMYIDQKSDSLPEPQPETKNISSELFGVNQSSALPFNFSEASDSNNVHGISKKVPQFDAKIFDKKQRNITEIRIFFDDQTWETFLPKK</sequence>
<dbReference type="SMART" id="SM00530">
    <property type="entry name" value="HTH_XRE"/>
    <property type="match status" value="1"/>
</dbReference>
<keyword evidence="2" id="KW-0238">DNA-binding</keyword>
<evidence type="ECO:0000259" key="1">
    <source>
        <dbReference type="PROSITE" id="PS50943"/>
    </source>
</evidence>
<dbReference type="AlphaFoldDB" id="A0A133Q6W3"/>
<dbReference type="CDD" id="cd00093">
    <property type="entry name" value="HTH_XRE"/>
    <property type="match status" value="1"/>
</dbReference>
<name>A0A133Q6W3_9BACT</name>
<dbReference type="InterPro" id="IPR010982">
    <property type="entry name" value="Lambda_DNA-bd_dom_sf"/>
</dbReference>
<dbReference type="Proteomes" id="UP000070533">
    <property type="component" value="Unassembled WGS sequence"/>
</dbReference>
<dbReference type="STRING" id="28128.HMPREF3226_01472"/>
<reference evidence="3" key="1">
    <citation type="submission" date="2016-01" db="EMBL/GenBank/DDBJ databases">
        <authorList>
            <person name="Mitreva M."/>
            <person name="Pepin K.H."/>
            <person name="Mihindukulasuriya K.A."/>
            <person name="Fulton R."/>
            <person name="Fronick C."/>
            <person name="O'Laughlin M."/>
            <person name="Miner T."/>
            <person name="Herter B."/>
            <person name="Rosa B.A."/>
            <person name="Cordes M."/>
            <person name="Tomlinson C."/>
            <person name="Wollam A."/>
            <person name="Palsikar V.B."/>
            <person name="Mardis E.R."/>
            <person name="Wilson R.K."/>
        </authorList>
    </citation>
    <scope>NUCLEOTIDE SEQUENCE [LARGE SCALE GENOMIC DNA]</scope>
    <source>
        <strain evidence="3">MJR7716</strain>
    </source>
</reference>
<evidence type="ECO:0000313" key="2">
    <source>
        <dbReference type="EMBL" id="KXA38618.1"/>
    </source>
</evidence>
<dbReference type="Pfam" id="PF01381">
    <property type="entry name" value="HTH_3"/>
    <property type="match status" value="1"/>
</dbReference>
<dbReference type="SUPFAM" id="SSF47413">
    <property type="entry name" value="lambda repressor-like DNA-binding domains"/>
    <property type="match status" value="1"/>
</dbReference>
<dbReference type="RefSeq" id="WP_060940734.1">
    <property type="nucleotide sequence ID" value="NZ_KQ957255.1"/>
</dbReference>
<dbReference type="PROSITE" id="PS50943">
    <property type="entry name" value="HTH_CROC1"/>
    <property type="match status" value="1"/>
</dbReference>